<comment type="caution">
    <text evidence="1">The sequence shown here is derived from an EMBL/GenBank/DDBJ whole genome shotgun (WGS) entry which is preliminary data.</text>
</comment>
<gene>
    <name evidence="1" type="ORF">O1433_14320</name>
</gene>
<accession>A0A9Q4PDI6</accession>
<sequence length="119" mass="14416">MSRQIDRLEGLKVNHSHSFNVTYSRSYLVQVTIVELFLFSLVHNAWQLKRGWRLKYRYVLMSGNADAKTLDRLENCFEWNRDRKLIWKIRKEVEDFERWTEKKVAEMLRAKRQQPGVGK</sequence>
<dbReference type="AlphaFoldDB" id="A0A9Q4PDI6"/>
<dbReference type="EMBL" id="JAPTZU010000008">
    <property type="protein sequence ID" value="MCZ2688671.1"/>
    <property type="molecule type" value="Genomic_DNA"/>
</dbReference>
<dbReference type="Proteomes" id="UP001079672">
    <property type="component" value="Unassembled WGS sequence"/>
</dbReference>
<protein>
    <submittedName>
        <fullName evidence="1">Uncharacterized protein</fullName>
    </submittedName>
</protein>
<proteinExistence type="predicted"/>
<dbReference type="RefSeq" id="WP_014299618.1">
    <property type="nucleotide sequence ID" value="NZ_CP036546.1"/>
</dbReference>
<dbReference type="GeneID" id="69983884"/>
<organism evidence="1 2">
    <name type="scientific">Bacteroides fragilis</name>
    <dbReference type="NCBI Taxonomy" id="817"/>
    <lineage>
        <taxon>Bacteria</taxon>
        <taxon>Pseudomonadati</taxon>
        <taxon>Bacteroidota</taxon>
        <taxon>Bacteroidia</taxon>
        <taxon>Bacteroidales</taxon>
        <taxon>Bacteroidaceae</taxon>
        <taxon>Bacteroides</taxon>
    </lineage>
</organism>
<evidence type="ECO:0000313" key="1">
    <source>
        <dbReference type="EMBL" id="MCZ2688671.1"/>
    </source>
</evidence>
<reference evidence="1" key="1">
    <citation type="submission" date="2022-12" db="EMBL/GenBank/DDBJ databases">
        <title>Development of a Multilocus Sequence Typing Scheme for Bacteroides fragilis Based on Whole Genome Sequencing Data and Clinical Application.</title>
        <authorList>
            <person name="Nielsen F.D."/>
            <person name="Justesen U.S."/>
        </authorList>
    </citation>
    <scope>NUCLEOTIDE SEQUENCE</scope>
    <source>
        <strain evidence="1">BF_AM_ODE_DK_2015_4</strain>
    </source>
</reference>
<evidence type="ECO:0000313" key="2">
    <source>
        <dbReference type="Proteomes" id="UP001079672"/>
    </source>
</evidence>
<name>A0A9Q4PDI6_BACFG</name>